<dbReference type="InterPro" id="IPR037120">
    <property type="entry name" value="Haem_peroxidase_sf_animal"/>
</dbReference>
<comment type="caution">
    <text evidence="4">The sequence shown here is derived from an EMBL/GenBank/DDBJ whole genome shotgun (WGS) entry which is preliminary data.</text>
</comment>
<sequence>MPNTFAPFGLRTVDGSYNNLMPGQSEYGASDNPFPQLVPQTYSNEQDDSFLGITNTNYGAPGNVVDADPRLISNLIADMTSNNPAAVTAFVNAGLGTLDGAGVLHDLNGAVIPAGTLLDIPNVAPDAGLSAPFNSWFTFFGQFFDHGLDLVSKNSTETIFMPLQPDDPLFVEGSSTNFMVLSRATRDANGDQINLTTPFVDQNQTYTSHASHQVFLREYALNAQGHPVATGNLLDGADGGLSTWAEVKAQARAMLGIELTDADVLNVPLLATDQFGKFIPHPVTGFAQIVISAGPPPVLASGTADAPITTAGAVRTGHAFLDDIAHNANLVNSQTGALLTPDGDDIINDGPPVAGTYDDELLDRHFITGDGRGNENVALTTVHHVFHSEHNRQVEEIKATVLASGDAAFIASWQLPDGSWNGERIFQAARFATEMQYQHLVFEEFARKMQPQVDAFLPEVNYDTTINPAIVAEFAHAVFRVGHTMLTETVDRLDPNFASSDLALVEAFLNPVAFNNNGALSPEAAAGAIIRGMTRQVGNEIDEFVTNAVRNQLLGLPLDLAAINIARGRDTGAPTLNEARREFYGSTADPQLKPYTSWVDLTQNLKHEASVINFLAAYGTHSALLAADVDTLAEKRAVAAALVFGGSVVINAGIAGERTFTANETDRLDFLNSTGAYASGPNGVTITGVDDIDLWIGGLAEKQMPFGGLLGSTFNFVFESQMEALQNGDRFYYLSRLAGLNFLTEMENNTFAQLVMLNTDATHLPSDIFSTPGLILEVDQSKQFTGIGVGGHGDPTEGGTELTPLVIRDNPTTATIETNYLRYTGDEHVVLGGTAGNDTLISSLGDDTIYGDGGNDRIEGGDGNDHIDGGAGDDIITDRGGDDVIKGGDGNDVIQGGNGANLIIGGNGKDFIITGEDVSEVFAGQGDDFILGSKANLPTLGNEGNDWIELGTQDGTTGDSFDPLFRDAVIGNDVLISGGGFDELIGEGGDDIFSGSDGEDHFDGGSGFDWAIYKFDKYGVTADMIVNDFVVPPVVNSNAAMMDRFAFTEGLSGSAFADFLRGDDADATEILQAGFTGSVLTNIALINGLADVLPVGTTSFGQGNIILGGDGSDIIEGRGGNDIIDGDAWLNVRISVSGVPGLTSVDSMKELVPRMLSGEINPSQLSIVREILMSDTPDYDTAMFSGLRANYTISTGIGGRTIVTDNVGTDGIDILRNIERLQFSDESVLLSGSNSAPGGAVTISDNTPQINQLLNVTSLLTDADNPGGAVNGPISYTWQYEPDPVNGAGIFRDIIDVGGGQPATVNGTTFRVTSPFDGLALRVRAVYKDANGVLETVYSDATAPVAGTAVVVPPAPLPSEVLVDSTGVRFIQSDLQFILEQIKIAERHASGNETLTDILDNPRAPLGLRTVDGSFNNLVQGQSGYGAADELFPRLVDPVYRNDADGDSINLGGPTPLTNTNYGSNGNVVDADPRIISNLIVDMTSNNPAAVSAFVDAGLGTRADGTQLGSDGLPIPVGTLLDLNNVPIPAGTLLVLPNTAPDEGLSAPFNAFMTFFGQFFDHGLDLVQKGGNGAIFVPLQPDDPLYVVGSNSNFLVLTRTTQFAGPGADGQLGTPDDTHEARNLTTPFVDQNQTYSSHPSHQVFLRAYELNADGKPVATGGLITNRDLGGDGIFGTGDDIELGGMATWAVVKAQARDLLGVELDDMDVLDLPLVAADAYGNFIPDPVTGFVQIVRQSDGLLVSGTPDTPVNASLAVRTGHPFLADIAHAANPVNSQGLALTADADSVVGGTPAAGFYDDELLDAHFIGGDGRVNENIALTGIHHIFHSEHNRLVEHTKAVILASGDAAFIAEWHLPDGSWDGERLFQAARFGTEMQYQHLVFEEFARKVQPQIDIFFAATQVYDTEINPAIVAEFAHTVYRFGHSMLTETVDRFDADFNVIGSGLPGADPTQQMGLIEAFLNPLQFTPGGISAEAAAGALARGLTRQQGNEIDEFVTDALRNNLLGLPLDLASINIMRGRDTGVPTLNAARRDFYGVTGDSQLKPYENWVDFMQHIKHDASVVNFIAAYGTHSSLDAALTVDAKRAAAIALVYGGIGAPEDRLDFLYGRNAYANAAGITTTGVDDIDLWIGGLAEKQMPFGGLLGSTFNFVFEEQMEKLQDGDRFYYLERTQGLNFLTELENNSFARLVMANTDATHLPGDVFTSPGFTLEVDATRQFTGLGLLGRDDPTGAGSLTPLVLRDNPGTAGADVNYLKYSGEDHVVLGGTAGNDTIISSVGDDTLWGDAGNDRLEGGDGNDFVFGGAGDDIMTDLGGDDNMQGGDGNDAIHGGNGINLILGGHGNDFIVTGEDPSEAFGGTGNDFILGARANEFVFGNEGDDWIELGMADGSAGENFDAFGRDQVVGHDVFIGNTISDRMDGEGGDDIMFGNGGQVDRYEGGSGFDWAGFKDDQFGVTADLLLRAFDETPVPVSNATVLARFTSIEGLSGSAHADVLAGDNNDANAMALSGTTGSVLTRIGLIDGLQELLDEVLGVGTGLVGPVTSFAGNILLGGGGSDMLEGRGGNDIIDGDAWLNVRISVRANADGTGAEIASYDTMTNLELQSRVFNGTYNPGQLTIAREILMSPTSDFDTAVFSDVFGNYEVTFIANDVWQVAHVVDGTPGSDGIDVVRNIERLQFSDTAAFIAETGFNFDPIGLLTISDTTPSIGATLSVSALGVTDADNVSALNPTGAITGPIAYYWQAEVRPGIFQDILIENAGGEVARATGPTYTPRFFENGLALRVRAVYKDANDVLENVYSAPTTPVTLAQPTISDTTPTETLTLTAGTAGISLTNGLPVVAFAYQWQQAVNTGVGGGDAGFTNIAGATLQTFTPGAAQVNRELRLQVSFTDNLGNLETRTSDVTIVTGDSIPAAAAAQVLNGTEGQDIILGGAGADTINALGEDDIIDGGSGNDTVAGGGGNDTINYTVAEGADAVDGGAGLD</sequence>
<dbReference type="Gene3D" id="2.150.10.10">
    <property type="entry name" value="Serralysin-like metalloprotease, C-terminal"/>
    <property type="match status" value="4"/>
</dbReference>
<feature type="non-terminal residue" evidence="4">
    <location>
        <position position="2981"/>
    </location>
</feature>
<dbReference type="CDD" id="cd09821">
    <property type="entry name" value="An_peroxidase_bacterial_2"/>
    <property type="match status" value="2"/>
</dbReference>
<dbReference type="InterPro" id="IPR011049">
    <property type="entry name" value="Serralysin-like_metalloprot_C"/>
</dbReference>
<dbReference type="PANTHER" id="PTHR11475">
    <property type="entry name" value="OXIDASE/PEROXIDASE"/>
    <property type="match status" value="1"/>
</dbReference>
<dbReference type="Pfam" id="PF03098">
    <property type="entry name" value="An_peroxidase"/>
    <property type="match status" value="4"/>
</dbReference>
<dbReference type="PRINTS" id="PR00313">
    <property type="entry name" value="CABNDNGRPT"/>
</dbReference>
<name>A0ABT2PMR2_9BURK</name>
<dbReference type="Gene3D" id="1.10.640.10">
    <property type="entry name" value="Haem peroxidase domain superfamily, animal type"/>
    <property type="match status" value="2"/>
</dbReference>
<dbReference type="Proteomes" id="UP001525968">
    <property type="component" value="Unassembled WGS sequence"/>
</dbReference>
<evidence type="ECO:0000313" key="4">
    <source>
        <dbReference type="EMBL" id="MCT9811765.1"/>
    </source>
</evidence>
<comment type="subcellular location">
    <subcellularLocation>
        <location evidence="1">Secreted</location>
    </subcellularLocation>
</comment>
<dbReference type="InterPro" id="IPR001343">
    <property type="entry name" value="Hemolysn_Ca-bd"/>
</dbReference>
<dbReference type="RefSeq" id="WP_315968008.1">
    <property type="nucleotide sequence ID" value="NZ_JAODYH010000006.1"/>
</dbReference>
<dbReference type="SUPFAM" id="SSF48113">
    <property type="entry name" value="Heme-dependent peroxidases"/>
    <property type="match status" value="2"/>
</dbReference>
<gene>
    <name evidence="4" type="ORF">N0K08_14045</name>
</gene>
<evidence type="ECO:0000256" key="1">
    <source>
        <dbReference type="ARBA" id="ARBA00004613"/>
    </source>
</evidence>
<evidence type="ECO:0000313" key="5">
    <source>
        <dbReference type="Proteomes" id="UP001525968"/>
    </source>
</evidence>
<dbReference type="PROSITE" id="PS50292">
    <property type="entry name" value="PEROXIDASE_3"/>
    <property type="match status" value="2"/>
</dbReference>
<dbReference type="InterPro" id="IPR010255">
    <property type="entry name" value="Haem_peroxidase_sf"/>
</dbReference>
<dbReference type="PANTHER" id="PTHR11475:SF4">
    <property type="entry name" value="CHORION PEROXIDASE"/>
    <property type="match status" value="1"/>
</dbReference>
<proteinExistence type="predicted"/>
<keyword evidence="5" id="KW-1185">Reference proteome</keyword>
<keyword evidence="3" id="KW-0325">Glycoprotein</keyword>
<dbReference type="PROSITE" id="PS00330">
    <property type="entry name" value="HEMOLYSIN_CALCIUM"/>
    <property type="match status" value="4"/>
</dbReference>
<evidence type="ECO:0008006" key="6">
    <source>
        <dbReference type="Google" id="ProtNLM"/>
    </source>
</evidence>
<organism evidence="4 5">
    <name type="scientific">Acidovorax bellezanensis</name>
    <dbReference type="NCBI Taxonomy" id="2976702"/>
    <lineage>
        <taxon>Bacteria</taxon>
        <taxon>Pseudomonadati</taxon>
        <taxon>Pseudomonadota</taxon>
        <taxon>Betaproteobacteria</taxon>
        <taxon>Burkholderiales</taxon>
        <taxon>Comamonadaceae</taxon>
        <taxon>Acidovorax</taxon>
    </lineage>
</organism>
<dbReference type="InterPro" id="IPR019791">
    <property type="entry name" value="Haem_peroxidase_animal"/>
</dbReference>
<protein>
    <recommendedName>
        <fullName evidence="6">Heme peroxidase</fullName>
    </recommendedName>
</protein>
<dbReference type="EMBL" id="JAODYH010000006">
    <property type="protein sequence ID" value="MCT9811765.1"/>
    <property type="molecule type" value="Genomic_DNA"/>
</dbReference>
<dbReference type="Pfam" id="PF00353">
    <property type="entry name" value="HemolysinCabind"/>
    <property type="match status" value="11"/>
</dbReference>
<reference evidence="4 5" key="1">
    <citation type="submission" date="2022-09" db="EMBL/GenBank/DDBJ databases">
        <title>Draft genome of isolate Be4.</title>
        <authorList>
            <person name="Sanchez-Castro I."/>
            <person name="Martinez-Rodriguez P."/>
            <person name="Descostes M."/>
            <person name="Merroun M."/>
        </authorList>
    </citation>
    <scope>NUCLEOTIDE SEQUENCE [LARGE SCALE GENOMIC DNA]</scope>
    <source>
        <strain evidence="4 5">Be4</strain>
    </source>
</reference>
<dbReference type="InterPro" id="IPR018511">
    <property type="entry name" value="Hemolysin-typ_Ca-bd_CS"/>
</dbReference>
<evidence type="ECO:0000256" key="3">
    <source>
        <dbReference type="ARBA" id="ARBA00023180"/>
    </source>
</evidence>
<keyword evidence="2" id="KW-0964">Secreted</keyword>
<accession>A0ABT2PMR2</accession>
<evidence type="ECO:0000256" key="2">
    <source>
        <dbReference type="ARBA" id="ARBA00022525"/>
    </source>
</evidence>
<dbReference type="SUPFAM" id="SSF51120">
    <property type="entry name" value="beta-Roll"/>
    <property type="match status" value="5"/>
</dbReference>